<evidence type="ECO:0000256" key="4">
    <source>
        <dbReference type="SAM" id="MobiDB-lite"/>
    </source>
</evidence>
<dbReference type="Proteomes" id="UP000316968">
    <property type="component" value="Chromosome"/>
</dbReference>
<dbReference type="PRINTS" id="PR00834">
    <property type="entry name" value="PROTEASES2C"/>
</dbReference>
<evidence type="ECO:0000256" key="5">
    <source>
        <dbReference type="SAM" id="SignalP"/>
    </source>
</evidence>
<evidence type="ECO:0000313" key="7">
    <source>
        <dbReference type="Proteomes" id="UP000316968"/>
    </source>
</evidence>
<evidence type="ECO:0000256" key="3">
    <source>
        <dbReference type="ARBA" id="ARBA00022825"/>
    </source>
</evidence>
<feature type="region of interest" description="Disordered" evidence="4">
    <location>
        <begin position="47"/>
        <end position="140"/>
    </location>
</feature>
<dbReference type="RefSeq" id="WP_141448124.1">
    <property type="nucleotide sequence ID" value="NZ_CP041217.1"/>
</dbReference>
<dbReference type="SUPFAM" id="SSF50494">
    <property type="entry name" value="Trypsin-like serine proteases"/>
    <property type="match status" value="1"/>
</dbReference>
<keyword evidence="5" id="KW-0732">Signal</keyword>
<keyword evidence="1 6" id="KW-0645">Protease</keyword>
<evidence type="ECO:0000256" key="1">
    <source>
        <dbReference type="ARBA" id="ARBA00022670"/>
    </source>
</evidence>
<feature type="compositionally biased region" description="Polar residues" evidence="4">
    <location>
        <begin position="83"/>
        <end position="95"/>
    </location>
</feature>
<feature type="compositionally biased region" description="Low complexity" evidence="4">
    <location>
        <begin position="47"/>
        <end position="64"/>
    </location>
</feature>
<organism evidence="6 7">
    <name type="scientific">Saccharibacillus brassicae</name>
    <dbReference type="NCBI Taxonomy" id="2583377"/>
    <lineage>
        <taxon>Bacteria</taxon>
        <taxon>Bacillati</taxon>
        <taxon>Bacillota</taxon>
        <taxon>Bacilli</taxon>
        <taxon>Bacillales</taxon>
        <taxon>Paenibacillaceae</taxon>
        <taxon>Saccharibacillus</taxon>
    </lineage>
</organism>
<gene>
    <name evidence="6" type="ORF">FFV09_12450</name>
</gene>
<evidence type="ECO:0000256" key="2">
    <source>
        <dbReference type="ARBA" id="ARBA00022801"/>
    </source>
</evidence>
<dbReference type="Pfam" id="PF13365">
    <property type="entry name" value="Trypsin_2"/>
    <property type="match status" value="1"/>
</dbReference>
<keyword evidence="2" id="KW-0378">Hydrolase</keyword>
<feature type="signal peptide" evidence="5">
    <location>
        <begin position="1"/>
        <end position="18"/>
    </location>
</feature>
<dbReference type="InterPro" id="IPR009003">
    <property type="entry name" value="Peptidase_S1_PA"/>
</dbReference>
<reference evidence="6 7" key="1">
    <citation type="submission" date="2019-06" db="EMBL/GenBank/DDBJ databases">
        <title>Saccharibacillus brassicae sp. nov., an endophytic bacterium isolated from Chinese cabbage seeds (Brassica pekinensis).</title>
        <authorList>
            <person name="Jiang L."/>
            <person name="Lee J."/>
            <person name="Kim S.W."/>
        </authorList>
    </citation>
    <scope>NUCLEOTIDE SEQUENCE [LARGE SCALE GENOMIC DNA]</scope>
    <source>
        <strain evidence="7">KCTC 43072 / ATSA2</strain>
    </source>
</reference>
<feature type="chain" id="PRO_5038665581" evidence="5">
    <location>
        <begin position="19"/>
        <end position="479"/>
    </location>
</feature>
<dbReference type="Gene3D" id="2.40.10.120">
    <property type="match status" value="1"/>
</dbReference>
<protein>
    <submittedName>
        <fullName evidence="6">Serine protease</fullName>
    </submittedName>
</protein>
<dbReference type="PANTHER" id="PTHR43343">
    <property type="entry name" value="PEPTIDASE S12"/>
    <property type="match status" value="1"/>
</dbReference>
<dbReference type="KEGG" id="saca:FFV09_12450"/>
<dbReference type="EMBL" id="CP041217">
    <property type="protein sequence ID" value="QDH21579.1"/>
    <property type="molecule type" value="Genomic_DNA"/>
</dbReference>
<accession>A0A4Y6UV44</accession>
<dbReference type="InterPro" id="IPR001940">
    <property type="entry name" value="Peptidase_S1C"/>
</dbReference>
<sequence length="479" mass="48767">MKKQTLISLIVSASIVLAGSAGSYAIHRNYSAHGGEGALLAATSASAAASSPGSGGTSASNAPATDATEQPPESGTDKDSGQDAGQDTGQDTGTDAGSEAGAEPAVPGEGGSGSQGGEASSGSGQGSDLAGQGGEPGEPTLKEIISSVGEKVVMIETSDGSIGSGFLYNDRGDILTNAHVVSGFTDVTVTTSGSEEMSGTVIGIGEETDVAVVRVADLAGVEPLELKLEAEAEIGDEVLALGSPLGLQNTVTTGIVSGVDRTFDIAPYYYEGLYQISAPIAPGNSGGPLVDRTTGQVLGINSAVTDEGGIGFSIPVVSIVESARGWSDDPMDTLPTPESESGGSGEDAGIGEDYGLEGEDPVYDSTDLEYAAEDVLYAFYDAVSLEDYRTAYDLLGPTWQKKQSFEDFEAGYADTLGVYLDYCVGVENTDETVTVYVSITADEREGDGATSVAYDLVYQVGYRQGDAADELQIISGESQ</sequence>
<evidence type="ECO:0000313" key="6">
    <source>
        <dbReference type="EMBL" id="QDH21579.1"/>
    </source>
</evidence>
<dbReference type="PANTHER" id="PTHR43343:SF3">
    <property type="entry name" value="PROTEASE DO-LIKE 8, CHLOROPLASTIC"/>
    <property type="match status" value="1"/>
</dbReference>
<keyword evidence="3" id="KW-0720">Serine protease</keyword>
<dbReference type="InterPro" id="IPR051201">
    <property type="entry name" value="Chloro_Bact_Ser_Proteases"/>
</dbReference>
<name>A0A4Y6UV44_SACBS</name>
<feature type="compositionally biased region" description="Low complexity" evidence="4">
    <location>
        <begin position="96"/>
        <end position="107"/>
    </location>
</feature>
<dbReference type="GO" id="GO:0004252">
    <property type="term" value="F:serine-type endopeptidase activity"/>
    <property type="evidence" value="ECO:0007669"/>
    <property type="project" value="InterPro"/>
</dbReference>
<feature type="region of interest" description="Disordered" evidence="4">
    <location>
        <begin position="327"/>
        <end position="356"/>
    </location>
</feature>
<dbReference type="OrthoDB" id="189537at2"/>
<proteinExistence type="predicted"/>
<keyword evidence="7" id="KW-1185">Reference proteome</keyword>
<dbReference type="GO" id="GO:0006508">
    <property type="term" value="P:proteolysis"/>
    <property type="evidence" value="ECO:0007669"/>
    <property type="project" value="UniProtKB-KW"/>
</dbReference>
<dbReference type="AlphaFoldDB" id="A0A4Y6UV44"/>